<evidence type="ECO:0000259" key="3">
    <source>
        <dbReference type="Pfam" id="PF13193"/>
    </source>
</evidence>
<dbReference type="PANTHER" id="PTHR43201">
    <property type="entry name" value="ACYL-COA SYNTHETASE"/>
    <property type="match status" value="1"/>
</dbReference>
<dbReference type="GO" id="GO:0006631">
    <property type="term" value="P:fatty acid metabolic process"/>
    <property type="evidence" value="ECO:0007669"/>
    <property type="project" value="TreeGrafter"/>
</dbReference>
<dbReference type="EMBL" id="QRDZ01000003">
    <property type="protein sequence ID" value="RED86540.1"/>
    <property type="molecule type" value="Genomic_DNA"/>
</dbReference>
<dbReference type="Pfam" id="PF13193">
    <property type="entry name" value="AMP-binding_C"/>
    <property type="match status" value="1"/>
</dbReference>
<proteinExistence type="inferred from homology"/>
<dbReference type="PANTHER" id="PTHR43201:SF8">
    <property type="entry name" value="ACYL-COA SYNTHETASE FAMILY MEMBER 3"/>
    <property type="match status" value="1"/>
</dbReference>
<name>A0A3D9KJS3_9BACL</name>
<organism evidence="4 5">
    <name type="scientific">Cohnella phaseoli</name>
    <dbReference type="NCBI Taxonomy" id="456490"/>
    <lineage>
        <taxon>Bacteria</taxon>
        <taxon>Bacillati</taxon>
        <taxon>Bacillota</taxon>
        <taxon>Bacilli</taxon>
        <taxon>Bacillales</taxon>
        <taxon>Paenibacillaceae</taxon>
        <taxon>Cohnella</taxon>
    </lineage>
</organism>
<feature type="domain" description="AMP-dependent synthetase/ligase" evidence="2">
    <location>
        <begin position="9"/>
        <end position="283"/>
    </location>
</feature>
<feature type="domain" description="AMP-binding enzyme C-terminal" evidence="3">
    <location>
        <begin position="367"/>
        <end position="437"/>
    </location>
</feature>
<dbReference type="InterPro" id="IPR025110">
    <property type="entry name" value="AMP-bd_C"/>
</dbReference>
<keyword evidence="4" id="KW-0436">Ligase</keyword>
<dbReference type="InterPro" id="IPR000873">
    <property type="entry name" value="AMP-dep_synth/lig_dom"/>
</dbReference>
<dbReference type="RefSeq" id="WP_116059651.1">
    <property type="nucleotide sequence ID" value="NZ_QRDZ01000003.1"/>
</dbReference>
<keyword evidence="5" id="KW-1185">Reference proteome</keyword>
<dbReference type="Gene3D" id="3.40.50.12780">
    <property type="entry name" value="N-terminal domain of ligase-like"/>
    <property type="match status" value="1"/>
</dbReference>
<dbReference type="Gene3D" id="3.30.300.30">
    <property type="match status" value="1"/>
</dbReference>
<evidence type="ECO:0000313" key="4">
    <source>
        <dbReference type="EMBL" id="RED86540.1"/>
    </source>
</evidence>
<dbReference type="InterPro" id="IPR045851">
    <property type="entry name" value="AMP-bd_C_sf"/>
</dbReference>
<dbReference type="InterPro" id="IPR020845">
    <property type="entry name" value="AMP-binding_CS"/>
</dbReference>
<reference evidence="4 5" key="1">
    <citation type="submission" date="2018-07" db="EMBL/GenBank/DDBJ databases">
        <title>Genomic Encyclopedia of Type Strains, Phase III (KMG-III): the genomes of soil and plant-associated and newly described type strains.</title>
        <authorList>
            <person name="Whitman W."/>
        </authorList>
    </citation>
    <scope>NUCLEOTIDE SEQUENCE [LARGE SCALE GENOMIC DNA]</scope>
    <source>
        <strain evidence="4 5">CECT 7287</strain>
    </source>
</reference>
<dbReference type="GO" id="GO:0031956">
    <property type="term" value="F:medium-chain fatty acid-CoA ligase activity"/>
    <property type="evidence" value="ECO:0007669"/>
    <property type="project" value="TreeGrafter"/>
</dbReference>
<dbReference type="OrthoDB" id="9803968at2"/>
<dbReference type="CDD" id="cd04433">
    <property type="entry name" value="AFD_class_I"/>
    <property type="match status" value="1"/>
</dbReference>
<dbReference type="SUPFAM" id="SSF56801">
    <property type="entry name" value="Acetyl-CoA synthetase-like"/>
    <property type="match status" value="1"/>
</dbReference>
<dbReference type="Proteomes" id="UP000256977">
    <property type="component" value="Unassembled WGS sequence"/>
</dbReference>
<dbReference type="PROSITE" id="PS00455">
    <property type="entry name" value="AMP_BINDING"/>
    <property type="match status" value="1"/>
</dbReference>
<dbReference type="InterPro" id="IPR042099">
    <property type="entry name" value="ANL_N_sf"/>
</dbReference>
<dbReference type="AlphaFoldDB" id="A0A3D9KJS3"/>
<comment type="similarity">
    <text evidence="1">Belongs to the ATP-dependent AMP-binding enzyme family.</text>
</comment>
<accession>A0A3D9KJS3</accession>
<protein>
    <submittedName>
        <fullName evidence="4">Acyl-CoA synthetase (AMP-forming)/AMP-acid ligase II</fullName>
    </submittedName>
</protein>
<evidence type="ECO:0000256" key="1">
    <source>
        <dbReference type="ARBA" id="ARBA00006432"/>
    </source>
</evidence>
<dbReference type="Pfam" id="PF00501">
    <property type="entry name" value="AMP-binding"/>
    <property type="match status" value="1"/>
</dbReference>
<sequence>MHTRFLLERFQAYGSKEAMIWKGEPYSYAQLLESIEASRSFLDRYRVQAGSVVVLEGDFTPGTLALMFALIDRECLIVPLTSGMDSRKEEIYEIAQAQLVLTMDAEDQVSVASFPTLTSHELLVSLQQCEHPGLILFSSGSTGKSKATVHDFTVMLKKFSTDRVRAGKRIMGFLFFDHIGGINTVLNTLSSGGCIVALEDRSPDRVCAAIARHKVQVLPASPTFLNLLLLSEAYNRHDLSSLELINYGTEAMNEHTLTRIREILPQAGLLQSYGMSEIGIIRSSSRSPDSLWIKFKGEDYETRVVDGLLEVKSEFTMLGYLNAESRFTEDGWYRTGDAVECDGEYFRIRGRQSEMINIGGEKIYPIEIENVLLQMDEVIEASVVGEKNLITGTMITATFQLRVQLPAAEFRARMRAFCRDKLPAWGIPQKCVIVEELAPGNRLKKKRS</sequence>
<evidence type="ECO:0000259" key="2">
    <source>
        <dbReference type="Pfam" id="PF00501"/>
    </source>
</evidence>
<comment type="caution">
    <text evidence="4">The sequence shown here is derived from an EMBL/GenBank/DDBJ whole genome shotgun (WGS) entry which is preliminary data.</text>
</comment>
<gene>
    <name evidence="4" type="ORF">DFP98_103395</name>
</gene>
<evidence type="ECO:0000313" key="5">
    <source>
        <dbReference type="Proteomes" id="UP000256977"/>
    </source>
</evidence>